<feature type="transmembrane region" description="Helical" evidence="6">
    <location>
        <begin position="154"/>
        <end position="178"/>
    </location>
</feature>
<dbReference type="GO" id="GO:0016020">
    <property type="term" value="C:membrane"/>
    <property type="evidence" value="ECO:0007669"/>
    <property type="project" value="UniProtKB-SubCell"/>
</dbReference>
<proteinExistence type="inferred from homology"/>
<dbReference type="InterPro" id="IPR004299">
    <property type="entry name" value="MBOAT_fam"/>
</dbReference>
<dbReference type="Pfam" id="PF03062">
    <property type="entry name" value="MBOAT"/>
    <property type="match status" value="1"/>
</dbReference>
<keyword evidence="3 6" id="KW-1133">Transmembrane helix</keyword>
<dbReference type="PANTHER" id="PTHR13285:SF18">
    <property type="entry name" value="PROTEIN-CYSTEINE N-PALMITOYLTRANSFERASE RASP"/>
    <property type="match status" value="1"/>
</dbReference>
<evidence type="ECO:0000256" key="2">
    <source>
        <dbReference type="ARBA" id="ARBA00022692"/>
    </source>
</evidence>
<evidence type="ECO:0000256" key="3">
    <source>
        <dbReference type="ARBA" id="ARBA00022989"/>
    </source>
</evidence>
<dbReference type="AlphaFoldDB" id="A0AAV2HSF6"/>
<evidence type="ECO:0000256" key="6">
    <source>
        <dbReference type="SAM" id="Phobius"/>
    </source>
</evidence>
<keyword evidence="2 6" id="KW-0812">Transmembrane</keyword>
<feature type="transmembrane region" description="Helical" evidence="6">
    <location>
        <begin position="123"/>
        <end position="142"/>
    </location>
</feature>
<protein>
    <submittedName>
        <fullName evidence="7">Uncharacterized protein</fullName>
    </submittedName>
</protein>
<accession>A0AAV2HSF6</accession>
<name>A0AAV2HSF6_LYMST</name>
<evidence type="ECO:0000313" key="7">
    <source>
        <dbReference type="EMBL" id="CAL1537022.1"/>
    </source>
</evidence>
<organism evidence="7 8">
    <name type="scientific">Lymnaea stagnalis</name>
    <name type="common">Great pond snail</name>
    <name type="synonym">Helix stagnalis</name>
    <dbReference type="NCBI Taxonomy" id="6523"/>
    <lineage>
        <taxon>Eukaryota</taxon>
        <taxon>Metazoa</taxon>
        <taxon>Spiralia</taxon>
        <taxon>Lophotrochozoa</taxon>
        <taxon>Mollusca</taxon>
        <taxon>Gastropoda</taxon>
        <taxon>Heterobranchia</taxon>
        <taxon>Euthyneura</taxon>
        <taxon>Panpulmonata</taxon>
        <taxon>Hygrophila</taxon>
        <taxon>Lymnaeoidea</taxon>
        <taxon>Lymnaeidae</taxon>
        <taxon>Lymnaea</taxon>
    </lineage>
</organism>
<evidence type="ECO:0000256" key="4">
    <source>
        <dbReference type="ARBA" id="ARBA00023136"/>
    </source>
</evidence>
<comment type="similarity">
    <text evidence="5">Belongs to the membrane-bound acyltransferase family. HHAT subfamily.</text>
</comment>
<dbReference type="GO" id="GO:0005783">
    <property type="term" value="C:endoplasmic reticulum"/>
    <property type="evidence" value="ECO:0007669"/>
    <property type="project" value="TreeGrafter"/>
</dbReference>
<gene>
    <name evidence="7" type="ORF">GSLYS_00010935001</name>
</gene>
<sequence>KKVARTLCWAVILEFQSHFLYYLALNHRNGAIRRFPFAAHYGLWYCRAQFLVVYHHLIWSIPSQVSRFDGVQPYDDPCCMSGLYNMTDHLRKFDPGLHAFMKSYVYIPLAATRRLSSRIARTVVTYLVITLWHGTALRYFKWMVGTFLGLLMDYLGKLLETCSIGVYLASMVPLIIFFN</sequence>
<dbReference type="InterPro" id="IPR051085">
    <property type="entry name" value="MB_O-acyltransferase"/>
</dbReference>
<evidence type="ECO:0000256" key="5">
    <source>
        <dbReference type="ARBA" id="ARBA00038268"/>
    </source>
</evidence>
<keyword evidence="8" id="KW-1185">Reference proteome</keyword>
<evidence type="ECO:0000256" key="1">
    <source>
        <dbReference type="ARBA" id="ARBA00004141"/>
    </source>
</evidence>
<comment type="caution">
    <text evidence="7">The sequence shown here is derived from an EMBL/GenBank/DDBJ whole genome shotgun (WGS) entry which is preliminary data.</text>
</comment>
<dbReference type="GO" id="GO:0016409">
    <property type="term" value="F:palmitoyltransferase activity"/>
    <property type="evidence" value="ECO:0007669"/>
    <property type="project" value="TreeGrafter"/>
</dbReference>
<reference evidence="7 8" key="1">
    <citation type="submission" date="2024-04" db="EMBL/GenBank/DDBJ databases">
        <authorList>
            <consortium name="Genoscope - CEA"/>
            <person name="William W."/>
        </authorList>
    </citation>
    <scope>NUCLEOTIDE SEQUENCE [LARGE SCALE GENOMIC DNA]</scope>
</reference>
<evidence type="ECO:0000313" key="8">
    <source>
        <dbReference type="Proteomes" id="UP001497497"/>
    </source>
</evidence>
<dbReference type="Proteomes" id="UP001497497">
    <property type="component" value="Unassembled WGS sequence"/>
</dbReference>
<comment type="subcellular location">
    <subcellularLocation>
        <location evidence="1">Membrane</location>
        <topology evidence="1">Multi-pass membrane protein</topology>
    </subcellularLocation>
</comment>
<dbReference type="EMBL" id="CAXITT010000246">
    <property type="protein sequence ID" value="CAL1537022.1"/>
    <property type="molecule type" value="Genomic_DNA"/>
</dbReference>
<dbReference type="PANTHER" id="PTHR13285">
    <property type="entry name" value="ACYLTRANSFERASE"/>
    <property type="match status" value="1"/>
</dbReference>
<feature type="non-terminal residue" evidence="7">
    <location>
        <position position="1"/>
    </location>
</feature>
<keyword evidence="4 6" id="KW-0472">Membrane</keyword>